<dbReference type="Pfam" id="PF17802">
    <property type="entry name" value="SpaA"/>
    <property type="match status" value="6"/>
</dbReference>
<dbReference type="RefSeq" id="WP_218324767.1">
    <property type="nucleotide sequence ID" value="NZ_JAHUZB010000001.1"/>
</dbReference>
<dbReference type="Proteomes" id="UP000774130">
    <property type="component" value="Unassembled WGS sequence"/>
</dbReference>
<feature type="transmembrane region" description="Helical" evidence="7">
    <location>
        <begin position="1578"/>
        <end position="1596"/>
    </location>
</feature>
<feature type="region of interest" description="Disordered" evidence="6">
    <location>
        <begin position="1529"/>
        <end position="1549"/>
    </location>
</feature>
<evidence type="ECO:0000256" key="1">
    <source>
        <dbReference type="ARBA" id="ARBA00007257"/>
    </source>
</evidence>
<feature type="chain" id="PRO_5046862571" evidence="8">
    <location>
        <begin position="27"/>
        <end position="1601"/>
    </location>
</feature>
<dbReference type="InterPro" id="IPR041171">
    <property type="entry name" value="SDR_Ig"/>
</dbReference>
<feature type="signal peptide" evidence="8">
    <location>
        <begin position="1"/>
        <end position="26"/>
    </location>
</feature>
<evidence type="ECO:0000256" key="6">
    <source>
        <dbReference type="SAM" id="MobiDB-lite"/>
    </source>
</evidence>
<comment type="caution">
    <text evidence="10">The sequence shown here is derived from an EMBL/GenBank/DDBJ whole genome shotgun (WGS) entry which is preliminary data.</text>
</comment>
<keyword evidence="4 8" id="KW-0732">Signal</keyword>
<evidence type="ECO:0000259" key="9">
    <source>
        <dbReference type="PROSITE" id="PS50847"/>
    </source>
</evidence>
<keyword evidence="7" id="KW-0812">Transmembrane</keyword>
<evidence type="ECO:0000256" key="7">
    <source>
        <dbReference type="SAM" id="Phobius"/>
    </source>
</evidence>
<dbReference type="InterPro" id="IPR041033">
    <property type="entry name" value="SpaA_PFL_dom_1"/>
</dbReference>
<keyword evidence="7" id="KW-1133">Transmembrane helix</keyword>
<keyword evidence="7" id="KW-0472">Membrane</keyword>
<dbReference type="PANTHER" id="PTHR36108:SF13">
    <property type="entry name" value="COLOSSIN-B-RELATED"/>
    <property type="match status" value="1"/>
</dbReference>
<keyword evidence="2" id="KW-0134">Cell wall</keyword>
<sequence>MKKKLSVLFVVSILILQILMPTITYAQEASTATTNSEKTSTTSELGKVSSSILSSEENKTTESSKSTEQSNENKPVTPKKTKAAISDNIFTSIKMYKINGDEIQPTDTIPNMSGIKLTMNFSFANKNYQAGDTFTTQLPTQLAIAKDLSGDFSPMTSAKWSISAATKELTITFLEDNVSSENYDLTLVTSLEKISGVDEESQKIVFDTTPQQTIYTLEMTSSIDKGKTTTTITSDTLNPKTAQINSVFNLDRTDNTNRRYQIYVNNNTSKLNYDEIKVYSSDVDFNGTIVGSKTLLKQDEDYQITYKGNDTSQATADITLLKSIGKKAIVTEATISGIDGKNYVDDGIAGYEYNYLYNYAYTYENETQVNSAFASKTFVTLQPLQASGKINQETGMIDWEIKYNFNQQPLTSTSKLITNLADQGVEMVDGSLDIQKVDLNYTSGNSYDVQAKGDGSGDFDQSANTDGSLTLTTKANTTQAYIIKYSTKITDPTERIIKNKVTNGTINKEVQVSLIPNLLTKEAGKIDIFDRTMEWSITVNAEKYTMKNPVVHDYFIGAVKDYSGVTISKKISETESTPLVEGVDYKVTKFDENGSPVGAQPNVNGAPDSFNGGIRIDFLGDYQNLKDTLVITIKTKIDSSGQKTEVKNKATLNYGDVPGVVEYEAKGTFTDPYYTGATKIGQTSNQTSEKYLYQDWLVFLNSKGSDFNLTKLEDTLPAGTELVPDSLRFEEVTSQSMIENMANYLSTDYKLVPEGSDAYPTKIDIKDNQMNLEFANLGSKRVYVKYRTRVKKDWYVYQKLDNVAKVTYDDKAPIDLKYSVYAYNYQSALQKAVAKDATKENVANWTITTKNISTDLPVNNPEITDTLTQGTTNATYDPTSFVVTDTATGEKIGTEHYRLTISGNSFKINFLDYQAESNIQVTYNTVSEFPGAVKNLSQVNSASYGGLGTYYRQSTATVNLSFTSGSGSGVIKTDNLSVLKVNDKDEPLAGATFEILKADGTETGLKADTDENGELTFEGLPLDNYLLKETKAPNGYEINPDYQEGKAITLTEKMAAIKVVNQATVPNSVELTKVDQISKEGLAGAKFQLEKSDGTIISSDHETGTDGRFTVKDLPIGKYQFIETQAPDGYKLDQTPVTFAITERQGQVVNLEKENTLLTGSVILNKVDEQTKEPLKGAIFQLKNKQGIVLKSELATDGSGQLKVEDLAPGDYQFIETKAPTGYQLDQKEVEFTIAKGQDKTIVVEKTNIKTPDPGTITLTKTDEETGEALAGATFKLQDSAGKDLQTYLELVTDKSGKISFETLPAGSYQLIETKAPTGYQEDNKPVKFTVTDPSETIELAKTNKKVNQGVILEKVDELTGQPLSGATFVLQTQEGKTIKTEKMTTDDNGRLAVDELPPGNYQFVEKEAPKGYELDEKPVTFTIKSKQDQAVQVKKTNKQISSSVLMKKVDSVTGEGLANAQFTLQDQAGKTIKENLVSDEDGKLLIEKLAVGKYQLVETKAPLGYKLDSQPIDFEITTKKFDMINLTKENQKEQPTKKDPANDDTSKKSLLSNTSAIQSAGRNHTYLPKTGNSSSPILIVIGTIILLILAAFTFYKKKYN</sequence>
<evidence type="ECO:0000256" key="3">
    <source>
        <dbReference type="ARBA" id="ARBA00022525"/>
    </source>
</evidence>
<dbReference type="InterPro" id="IPR019931">
    <property type="entry name" value="LPXTG_anchor"/>
</dbReference>
<organism evidence="10 11">
    <name type="scientific">Enterococcus alishanensis</name>
    <dbReference type="NCBI Taxonomy" id="1303817"/>
    <lineage>
        <taxon>Bacteria</taxon>
        <taxon>Bacillati</taxon>
        <taxon>Bacillota</taxon>
        <taxon>Bacilli</taxon>
        <taxon>Lactobacillales</taxon>
        <taxon>Enterococcaceae</taxon>
        <taxon>Enterococcus</taxon>
    </lineage>
</organism>
<evidence type="ECO:0000313" key="10">
    <source>
        <dbReference type="EMBL" id="MBV7389720.1"/>
    </source>
</evidence>
<reference evidence="10 11" key="1">
    <citation type="submission" date="2021-06" db="EMBL/GenBank/DDBJ databases">
        <title>Enterococcus alishanensis sp. nov., a novel lactic acid bacterium isolated from fresh coffee beans.</title>
        <authorList>
            <person name="Chen Y.-S."/>
        </authorList>
    </citation>
    <scope>NUCLEOTIDE SEQUENCE [LARGE SCALE GENOMIC DNA]</scope>
    <source>
        <strain evidence="10 11">ALS3</strain>
    </source>
</reference>
<keyword evidence="11" id="KW-1185">Reference proteome</keyword>
<evidence type="ECO:0000256" key="4">
    <source>
        <dbReference type="ARBA" id="ARBA00022729"/>
    </source>
</evidence>
<feature type="compositionally biased region" description="Low complexity" evidence="6">
    <location>
        <begin position="31"/>
        <end position="44"/>
    </location>
</feature>
<evidence type="ECO:0000256" key="2">
    <source>
        <dbReference type="ARBA" id="ARBA00022512"/>
    </source>
</evidence>
<comment type="similarity">
    <text evidence="1">Belongs to the serine-aspartate repeat-containing protein (SDr) family.</text>
</comment>
<name>A0ABS6TA04_9ENTE</name>
<feature type="domain" description="Gram-positive cocci surface proteins LPxTG" evidence="9">
    <location>
        <begin position="1568"/>
        <end position="1601"/>
    </location>
</feature>
<dbReference type="NCBIfam" id="TIGR01167">
    <property type="entry name" value="LPXTG_anchor"/>
    <property type="match status" value="1"/>
</dbReference>
<keyword evidence="3" id="KW-0964">Secreted</keyword>
<dbReference type="Pfam" id="PF17961">
    <property type="entry name" value="Big_8"/>
    <property type="match status" value="1"/>
</dbReference>
<feature type="region of interest" description="Disordered" evidence="6">
    <location>
        <begin position="31"/>
        <end position="81"/>
    </location>
</feature>
<feature type="compositionally biased region" description="Basic and acidic residues" evidence="6">
    <location>
        <begin position="1530"/>
        <end position="1548"/>
    </location>
</feature>
<gene>
    <name evidence="10" type="ORF">KUA55_03445</name>
</gene>
<dbReference type="Pfam" id="PF05737">
    <property type="entry name" value="Collagen_bind"/>
    <property type="match status" value="1"/>
</dbReference>
<dbReference type="PROSITE" id="PS50847">
    <property type="entry name" value="GRAM_POS_ANCHORING"/>
    <property type="match status" value="1"/>
</dbReference>
<feature type="compositionally biased region" description="Low complexity" evidence="6">
    <location>
        <begin position="63"/>
        <end position="74"/>
    </location>
</feature>
<proteinExistence type="inferred from homology"/>
<keyword evidence="5" id="KW-0572">Peptidoglycan-anchor</keyword>
<accession>A0ABS6TA04</accession>
<evidence type="ECO:0000256" key="8">
    <source>
        <dbReference type="SAM" id="SignalP"/>
    </source>
</evidence>
<dbReference type="Pfam" id="PF00746">
    <property type="entry name" value="Gram_pos_anchor"/>
    <property type="match status" value="1"/>
</dbReference>
<dbReference type="PANTHER" id="PTHR36108">
    <property type="entry name" value="COLOSSIN-B-RELATED"/>
    <property type="match status" value="1"/>
</dbReference>
<dbReference type="EMBL" id="JAHUZB010000001">
    <property type="protein sequence ID" value="MBV7389720.1"/>
    <property type="molecule type" value="Genomic_DNA"/>
</dbReference>
<evidence type="ECO:0000256" key="5">
    <source>
        <dbReference type="ARBA" id="ARBA00023088"/>
    </source>
</evidence>
<evidence type="ECO:0000313" key="11">
    <source>
        <dbReference type="Proteomes" id="UP000774130"/>
    </source>
</evidence>
<protein>
    <submittedName>
        <fullName evidence="10">LPXTG cell wall anchor domain-containing protein</fullName>
    </submittedName>
</protein>
<dbReference type="InterPro" id="IPR008456">
    <property type="entry name" value="Collagen-bd_dom"/>
</dbReference>